<dbReference type="PANTHER" id="PTHR32089">
    <property type="entry name" value="METHYL-ACCEPTING CHEMOTAXIS PROTEIN MCPB"/>
    <property type="match status" value="1"/>
</dbReference>
<dbReference type="SUPFAM" id="SSF47188">
    <property type="entry name" value="Hemerythrin-like"/>
    <property type="match status" value="1"/>
</dbReference>
<evidence type="ECO:0000259" key="10">
    <source>
        <dbReference type="PROSITE" id="PS50111"/>
    </source>
</evidence>
<dbReference type="InterPro" id="IPR016131">
    <property type="entry name" value="Haemerythrin_Fe_BS"/>
</dbReference>
<keyword evidence="4" id="KW-0408">Iron</keyword>
<comment type="similarity">
    <text evidence="6">Belongs to the methyl-accepting chemotaxis (MCP) protein family.</text>
</comment>
<dbReference type="InterPro" id="IPR004090">
    <property type="entry name" value="Chemotax_Me-accpt_rcpt"/>
</dbReference>
<dbReference type="GO" id="GO:0007165">
    <property type="term" value="P:signal transduction"/>
    <property type="evidence" value="ECO:0007669"/>
    <property type="project" value="UniProtKB-KW"/>
</dbReference>
<proteinExistence type="inferred from homology"/>
<dbReference type="Proteomes" id="UP000001558">
    <property type="component" value="Chromosome"/>
</dbReference>
<dbReference type="Gene3D" id="1.20.120.50">
    <property type="entry name" value="Hemerythrin-like"/>
    <property type="match status" value="1"/>
</dbReference>
<dbReference type="EMBL" id="CP000606">
    <property type="protein sequence ID" value="ABO22364.1"/>
    <property type="molecule type" value="Genomic_DNA"/>
</dbReference>
<dbReference type="STRING" id="323850.Shew_0492"/>
<gene>
    <name evidence="11" type="ordered locus">Shew_0492</name>
</gene>
<dbReference type="Gene3D" id="1.10.287.950">
    <property type="entry name" value="Methyl-accepting chemotaxis protein"/>
    <property type="match status" value="1"/>
</dbReference>
<evidence type="ECO:0000256" key="8">
    <source>
        <dbReference type="SAM" id="Coils"/>
    </source>
</evidence>
<dbReference type="AlphaFoldDB" id="A3QA66"/>
<dbReference type="KEGG" id="slo:Shew_0492"/>
<dbReference type="PROSITE" id="PS50111">
    <property type="entry name" value="CHEMOTAXIS_TRANSDUC_2"/>
    <property type="match status" value="1"/>
</dbReference>
<dbReference type="InterPro" id="IPR012827">
    <property type="entry name" value="Hemerythrin_metal-bd"/>
</dbReference>
<protein>
    <submittedName>
        <fullName evidence="11">Methyl-accepting chemotaxis sensory transducer</fullName>
    </submittedName>
</protein>
<keyword evidence="9" id="KW-0812">Transmembrane</keyword>
<dbReference type="GO" id="GO:0046872">
    <property type="term" value="F:metal ion binding"/>
    <property type="evidence" value="ECO:0007669"/>
    <property type="project" value="UniProtKB-KW"/>
</dbReference>
<dbReference type="NCBIfam" id="NF002007">
    <property type="entry name" value="PRK00808.1"/>
    <property type="match status" value="1"/>
</dbReference>
<organism evidence="11 12">
    <name type="scientific">Shewanella loihica (strain ATCC BAA-1088 / PV-4)</name>
    <dbReference type="NCBI Taxonomy" id="323850"/>
    <lineage>
        <taxon>Bacteria</taxon>
        <taxon>Pseudomonadati</taxon>
        <taxon>Pseudomonadota</taxon>
        <taxon>Gammaproteobacteria</taxon>
        <taxon>Alteromonadales</taxon>
        <taxon>Shewanellaceae</taxon>
        <taxon>Shewanella</taxon>
    </lineage>
</organism>
<dbReference type="InterPro" id="IPR012312">
    <property type="entry name" value="Hemerythrin-like"/>
</dbReference>
<dbReference type="OrthoDB" id="9765653at2"/>
<dbReference type="GO" id="GO:0016020">
    <property type="term" value="C:membrane"/>
    <property type="evidence" value="ECO:0007669"/>
    <property type="project" value="UniProtKB-SubCell"/>
</dbReference>
<reference evidence="11 12" key="1">
    <citation type="submission" date="2007-03" db="EMBL/GenBank/DDBJ databases">
        <title>Complete sequence of Shewanella loihica PV-4.</title>
        <authorList>
            <consortium name="US DOE Joint Genome Institute"/>
            <person name="Copeland A."/>
            <person name="Lucas S."/>
            <person name="Lapidus A."/>
            <person name="Barry K."/>
            <person name="Detter J.C."/>
            <person name="Glavina del Rio T."/>
            <person name="Hammon N."/>
            <person name="Israni S."/>
            <person name="Dalin E."/>
            <person name="Tice H."/>
            <person name="Pitluck S."/>
            <person name="Chain P."/>
            <person name="Malfatti S."/>
            <person name="Shin M."/>
            <person name="Vergez L."/>
            <person name="Schmutz J."/>
            <person name="Larimer F."/>
            <person name="Land M."/>
            <person name="Hauser L."/>
            <person name="Kyrpides N."/>
            <person name="Mikhailova N."/>
            <person name="Romine M.F."/>
            <person name="Serres G."/>
            <person name="Fredrickson J."/>
            <person name="Tiedje J."/>
            <person name="Richardson P."/>
        </authorList>
    </citation>
    <scope>NUCLEOTIDE SEQUENCE [LARGE SCALE GENOMIC DNA]</scope>
    <source>
        <strain evidence="12">ATCC BAA-1088 / PV-4</strain>
    </source>
</reference>
<feature type="coiled-coil region" evidence="8">
    <location>
        <begin position="169"/>
        <end position="210"/>
    </location>
</feature>
<comment type="subcellular location">
    <subcellularLocation>
        <location evidence="1">Membrane</location>
    </subcellularLocation>
</comment>
<dbReference type="GO" id="GO:0006935">
    <property type="term" value="P:chemotaxis"/>
    <property type="evidence" value="ECO:0007669"/>
    <property type="project" value="InterPro"/>
</dbReference>
<keyword evidence="9" id="KW-1133">Transmembrane helix</keyword>
<sequence>MIDKIAKRIASLSALQWSLLTGLPLVPIAYLLIRQGAWGWLALLVIDYLFILSVLLALNSMFGRLRSAAIHLSEGDLRVRLDTQEALGGPLFKAFNQIGEDVSRTVFSLSKSAQQLVRVADTVQADSQVSKTGALRQKDDVEEAKQIVSKLFETTAEVSSFCESTSQLASESKRQADRGKQEMRSLETALEDVGEQFAASDQNFEQLKQESLQIGQVVETIKGIAEQTNLLALNAAIESARAGELGRGFAVVADEVRSLALRTQVATEDINNKIVNLQTQINDAIAAMQKNRQSVLHSQSVANEAESHFEELVSQIDAIDALGQEIAVASQHQVEQTQMLETCLVEVDKVSDENVKATQETLLASITVRNLAGEIDSLLHRFATDSEQIGREDTRRDKLIEWSDALDLNLAEINRQHKTLVHLINELYYLLNNNYGLASIKRVVQGLIDYTANHFKYEETLFEQFGYPQDKQHTDSHHQLVGKVLAFQRRVEQGEDIGDELMAFLKSWLSQHIQKEDKAYVDCFKHNGMN</sequence>
<dbReference type="Pfam" id="PF01814">
    <property type="entry name" value="Hemerythrin"/>
    <property type="match status" value="1"/>
</dbReference>
<keyword evidence="5 7" id="KW-0807">Transducer</keyword>
<keyword evidence="3" id="KW-0479">Metal-binding</keyword>
<evidence type="ECO:0000256" key="3">
    <source>
        <dbReference type="ARBA" id="ARBA00022723"/>
    </source>
</evidence>
<evidence type="ECO:0000256" key="7">
    <source>
        <dbReference type="PROSITE-ProRule" id="PRU00284"/>
    </source>
</evidence>
<name>A3QA66_SHELP</name>
<evidence type="ECO:0000256" key="4">
    <source>
        <dbReference type="ARBA" id="ARBA00023004"/>
    </source>
</evidence>
<feature type="transmembrane region" description="Helical" evidence="9">
    <location>
        <begin position="12"/>
        <end position="33"/>
    </location>
</feature>
<evidence type="ECO:0000256" key="9">
    <source>
        <dbReference type="SAM" id="Phobius"/>
    </source>
</evidence>
<comment type="similarity">
    <text evidence="2">Belongs to the hemerythrin family.</text>
</comment>
<dbReference type="SUPFAM" id="SSF58104">
    <property type="entry name" value="Methyl-accepting chemotaxis protein (MCP) signaling domain"/>
    <property type="match status" value="1"/>
</dbReference>
<dbReference type="RefSeq" id="WP_011864298.1">
    <property type="nucleotide sequence ID" value="NC_009092.1"/>
</dbReference>
<evidence type="ECO:0000256" key="2">
    <source>
        <dbReference type="ARBA" id="ARBA00010587"/>
    </source>
</evidence>
<evidence type="ECO:0000256" key="6">
    <source>
        <dbReference type="ARBA" id="ARBA00029447"/>
    </source>
</evidence>
<evidence type="ECO:0000313" key="11">
    <source>
        <dbReference type="EMBL" id="ABO22364.1"/>
    </source>
</evidence>
<dbReference type="NCBIfam" id="NF033749">
    <property type="entry name" value="bact_hemeryth"/>
    <property type="match status" value="1"/>
</dbReference>
<keyword evidence="12" id="KW-1185">Reference proteome</keyword>
<feature type="transmembrane region" description="Helical" evidence="9">
    <location>
        <begin position="39"/>
        <end position="58"/>
    </location>
</feature>
<dbReference type="GO" id="GO:0004888">
    <property type="term" value="F:transmembrane signaling receptor activity"/>
    <property type="evidence" value="ECO:0007669"/>
    <property type="project" value="InterPro"/>
</dbReference>
<keyword evidence="9" id="KW-0472">Membrane</keyword>
<dbReference type="eggNOG" id="COG2703">
    <property type="taxonomic scope" value="Bacteria"/>
</dbReference>
<dbReference type="Pfam" id="PF00015">
    <property type="entry name" value="MCPsignal"/>
    <property type="match status" value="1"/>
</dbReference>
<evidence type="ECO:0000313" key="12">
    <source>
        <dbReference type="Proteomes" id="UP000001558"/>
    </source>
</evidence>
<dbReference type="CDD" id="cd12107">
    <property type="entry name" value="Hemerythrin"/>
    <property type="match status" value="1"/>
</dbReference>
<evidence type="ECO:0000256" key="5">
    <source>
        <dbReference type="ARBA" id="ARBA00023224"/>
    </source>
</evidence>
<keyword evidence="8" id="KW-0175">Coiled coil</keyword>
<dbReference type="PROSITE" id="PS00550">
    <property type="entry name" value="HEMERYTHRINS"/>
    <property type="match status" value="1"/>
</dbReference>
<dbReference type="HOGENOM" id="CLU_000445_107_18_6"/>
<feature type="domain" description="Methyl-accepting transducer" evidence="10">
    <location>
        <begin position="112"/>
        <end position="348"/>
    </location>
</feature>
<dbReference type="InterPro" id="IPR004089">
    <property type="entry name" value="MCPsignal_dom"/>
</dbReference>
<dbReference type="InterPro" id="IPR035938">
    <property type="entry name" value="Hemerythrin-like_sf"/>
</dbReference>
<dbReference type="NCBIfam" id="TIGR02481">
    <property type="entry name" value="hemeryth_dom"/>
    <property type="match status" value="1"/>
</dbReference>
<dbReference type="PRINTS" id="PR00260">
    <property type="entry name" value="CHEMTRNSDUCR"/>
</dbReference>
<accession>A3QA66</accession>
<dbReference type="PANTHER" id="PTHR32089:SF74">
    <property type="entry name" value="METHYL-ACCEPTING CHEMOTAXIS PROTEIN AER"/>
    <property type="match status" value="1"/>
</dbReference>
<evidence type="ECO:0000256" key="1">
    <source>
        <dbReference type="ARBA" id="ARBA00004370"/>
    </source>
</evidence>
<dbReference type="eggNOG" id="COG0840">
    <property type="taxonomic scope" value="Bacteria"/>
</dbReference>
<dbReference type="SMART" id="SM00283">
    <property type="entry name" value="MA"/>
    <property type="match status" value="1"/>
</dbReference>